<reference evidence="5" key="1">
    <citation type="journal article" date="2013" name="Nature">
        <title>Pan genome of the phytoplankton Emiliania underpins its global distribution.</title>
        <authorList>
            <person name="Read B.A."/>
            <person name="Kegel J."/>
            <person name="Klute M.J."/>
            <person name="Kuo A."/>
            <person name="Lefebvre S.C."/>
            <person name="Maumus F."/>
            <person name="Mayer C."/>
            <person name="Miller J."/>
            <person name="Monier A."/>
            <person name="Salamov A."/>
            <person name="Young J."/>
            <person name="Aguilar M."/>
            <person name="Claverie J.M."/>
            <person name="Frickenhaus S."/>
            <person name="Gonzalez K."/>
            <person name="Herman E.K."/>
            <person name="Lin Y.C."/>
            <person name="Napier J."/>
            <person name="Ogata H."/>
            <person name="Sarno A.F."/>
            <person name="Shmutz J."/>
            <person name="Schroeder D."/>
            <person name="de Vargas C."/>
            <person name="Verret F."/>
            <person name="von Dassow P."/>
            <person name="Valentin K."/>
            <person name="Van de Peer Y."/>
            <person name="Wheeler G."/>
            <person name="Dacks J.B."/>
            <person name="Delwiche C.F."/>
            <person name="Dyhrman S.T."/>
            <person name="Glockner G."/>
            <person name="John U."/>
            <person name="Richards T."/>
            <person name="Worden A.Z."/>
            <person name="Zhang X."/>
            <person name="Grigoriev I.V."/>
            <person name="Allen A.E."/>
            <person name="Bidle K."/>
            <person name="Borodovsky M."/>
            <person name="Bowler C."/>
            <person name="Brownlee C."/>
            <person name="Cock J.M."/>
            <person name="Elias M."/>
            <person name="Gladyshev V.N."/>
            <person name="Groth M."/>
            <person name="Guda C."/>
            <person name="Hadaegh A."/>
            <person name="Iglesias-Rodriguez M.D."/>
            <person name="Jenkins J."/>
            <person name="Jones B.M."/>
            <person name="Lawson T."/>
            <person name="Leese F."/>
            <person name="Lindquist E."/>
            <person name="Lobanov A."/>
            <person name="Lomsadze A."/>
            <person name="Malik S.B."/>
            <person name="Marsh M.E."/>
            <person name="Mackinder L."/>
            <person name="Mock T."/>
            <person name="Mueller-Roeber B."/>
            <person name="Pagarete A."/>
            <person name="Parker M."/>
            <person name="Probert I."/>
            <person name="Quesneville H."/>
            <person name="Raines C."/>
            <person name="Rensing S.A."/>
            <person name="Riano-Pachon D.M."/>
            <person name="Richier S."/>
            <person name="Rokitta S."/>
            <person name="Shiraiwa Y."/>
            <person name="Soanes D.M."/>
            <person name="van der Giezen M."/>
            <person name="Wahlund T.M."/>
            <person name="Williams B."/>
            <person name="Wilson W."/>
            <person name="Wolfe G."/>
            <person name="Wurch L.L."/>
        </authorList>
    </citation>
    <scope>NUCLEOTIDE SEQUENCE</scope>
</reference>
<dbReference type="KEGG" id="ehx:EMIHUDRAFT_259044"/>
<keyword evidence="2" id="KW-0460">Magnesium</keyword>
<dbReference type="SUPFAM" id="SSF53738">
    <property type="entry name" value="Phosphoglucomutase, first 3 domains"/>
    <property type="match status" value="1"/>
</dbReference>
<dbReference type="InterPro" id="IPR016055">
    <property type="entry name" value="A-D-PHexomutase_a/b/a-I/II/III"/>
</dbReference>
<dbReference type="PANTHER" id="PTHR22573">
    <property type="entry name" value="PHOSPHOHEXOMUTASE FAMILY MEMBER"/>
    <property type="match status" value="1"/>
</dbReference>
<keyword evidence="3" id="KW-0413">Isomerase</keyword>
<dbReference type="GeneID" id="17252368"/>
<dbReference type="Proteomes" id="UP000013827">
    <property type="component" value="Unassembled WGS sequence"/>
</dbReference>
<dbReference type="HOGENOM" id="CLU_2392676_0_0_1"/>
<protein>
    <submittedName>
        <fullName evidence="4">Uncharacterized protein</fullName>
    </submittedName>
</protein>
<dbReference type="EnsemblProtists" id="EOD06218">
    <property type="protein sequence ID" value="EOD06218"/>
    <property type="gene ID" value="EMIHUDRAFT_259044"/>
</dbReference>
<dbReference type="InterPro" id="IPR045244">
    <property type="entry name" value="PGM"/>
</dbReference>
<name>A0A0D3I4N3_EMIH1</name>
<sequence length="94" mass="9999">MGAEIPNLTLRRRAWCHAARGTDHGAPAFTTSPHLASQEVTTVPTSPIAGQKPGTSGLRQKTKTFMSEHYLENFVQSTLDALVAEGVPVKGGTL</sequence>
<dbReference type="AlphaFoldDB" id="A0A0D3I4N3"/>
<dbReference type="GO" id="GO:0004614">
    <property type="term" value="F:phosphoglucomutase activity"/>
    <property type="evidence" value="ECO:0007669"/>
    <property type="project" value="InterPro"/>
</dbReference>
<dbReference type="RefSeq" id="XP_005758647.1">
    <property type="nucleotide sequence ID" value="XM_005758590.1"/>
</dbReference>
<evidence type="ECO:0000256" key="2">
    <source>
        <dbReference type="ARBA" id="ARBA00022842"/>
    </source>
</evidence>
<keyword evidence="5" id="KW-1185">Reference proteome</keyword>
<dbReference type="PANTHER" id="PTHR22573:SF2">
    <property type="entry name" value="PHOSPHOGLUCOMUTASE"/>
    <property type="match status" value="1"/>
</dbReference>
<accession>A0A0D3I4N3</accession>
<evidence type="ECO:0000313" key="4">
    <source>
        <dbReference type="EnsemblProtists" id="EOD06218"/>
    </source>
</evidence>
<organism evidence="4 5">
    <name type="scientific">Emiliania huxleyi (strain CCMP1516)</name>
    <dbReference type="NCBI Taxonomy" id="280463"/>
    <lineage>
        <taxon>Eukaryota</taxon>
        <taxon>Haptista</taxon>
        <taxon>Haptophyta</taxon>
        <taxon>Prymnesiophyceae</taxon>
        <taxon>Isochrysidales</taxon>
        <taxon>Noelaerhabdaceae</taxon>
        <taxon>Emiliania</taxon>
    </lineage>
</organism>
<proteinExistence type="predicted"/>
<evidence type="ECO:0000313" key="5">
    <source>
        <dbReference type="Proteomes" id="UP000013827"/>
    </source>
</evidence>
<dbReference type="STRING" id="2903.R1B985"/>
<dbReference type="PaxDb" id="2903-EOD06218"/>
<dbReference type="Gene3D" id="3.40.120.10">
    <property type="entry name" value="Alpha-D-Glucose-1,6-Bisphosphate, subunit A, domain 3"/>
    <property type="match status" value="1"/>
</dbReference>
<dbReference type="GO" id="GO:0005829">
    <property type="term" value="C:cytosol"/>
    <property type="evidence" value="ECO:0007669"/>
    <property type="project" value="TreeGrafter"/>
</dbReference>
<evidence type="ECO:0000256" key="3">
    <source>
        <dbReference type="ARBA" id="ARBA00023235"/>
    </source>
</evidence>
<keyword evidence="1" id="KW-0479">Metal-binding</keyword>
<dbReference type="GO" id="GO:0046872">
    <property type="term" value="F:metal ion binding"/>
    <property type="evidence" value="ECO:0007669"/>
    <property type="project" value="UniProtKB-KW"/>
</dbReference>
<dbReference type="GO" id="GO:0005975">
    <property type="term" value="P:carbohydrate metabolic process"/>
    <property type="evidence" value="ECO:0007669"/>
    <property type="project" value="InterPro"/>
</dbReference>
<reference evidence="4" key="2">
    <citation type="submission" date="2024-10" db="UniProtKB">
        <authorList>
            <consortium name="EnsemblProtists"/>
        </authorList>
    </citation>
    <scope>IDENTIFICATION</scope>
</reference>
<evidence type="ECO:0000256" key="1">
    <source>
        <dbReference type="ARBA" id="ARBA00022723"/>
    </source>
</evidence>
<dbReference type="eggNOG" id="KOG0625">
    <property type="taxonomic scope" value="Eukaryota"/>
</dbReference>